<dbReference type="AlphaFoldDB" id="A0A3S0ZIH5"/>
<dbReference type="EMBL" id="RQTK01000435">
    <property type="protein sequence ID" value="RUS79678.1"/>
    <property type="molecule type" value="Genomic_DNA"/>
</dbReference>
<proteinExistence type="predicted"/>
<evidence type="ECO:0000313" key="4">
    <source>
        <dbReference type="Proteomes" id="UP000271974"/>
    </source>
</evidence>
<comment type="caution">
    <text evidence="3">The sequence shown here is derived from an EMBL/GenBank/DDBJ whole genome shotgun (WGS) entry which is preliminary data.</text>
</comment>
<gene>
    <name evidence="3" type="ORF">EGW08_012562</name>
</gene>
<dbReference type="OrthoDB" id="6151203at2759"/>
<feature type="region of interest" description="Disordered" evidence="1">
    <location>
        <begin position="67"/>
        <end position="89"/>
    </location>
</feature>
<protein>
    <submittedName>
        <fullName evidence="3">Uncharacterized protein</fullName>
    </submittedName>
</protein>
<organism evidence="3 4">
    <name type="scientific">Elysia chlorotica</name>
    <name type="common">Eastern emerald elysia</name>
    <name type="synonym">Sea slug</name>
    <dbReference type="NCBI Taxonomy" id="188477"/>
    <lineage>
        <taxon>Eukaryota</taxon>
        <taxon>Metazoa</taxon>
        <taxon>Spiralia</taxon>
        <taxon>Lophotrochozoa</taxon>
        <taxon>Mollusca</taxon>
        <taxon>Gastropoda</taxon>
        <taxon>Heterobranchia</taxon>
        <taxon>Euthyneura</taxon>
        <taxon>Panpulmonata</taxon>
        <taxon>Sacoglossa</taxon>
        <taxon>Placobranchoidea</taxon>
        <taxon>Plakobranchidae</taxon>
        <taxon>Elysia</taxon>
    </lineage>
</organism>
<reference evidence="3 4" key="1">
    <citation type="submission" date="2019-01" db="EMBL/GenBank/DDBJ databases">
        <title>A draft genome assembly of the solar-powered sea slug Elysia chlorotica.</title>
        <authorList>
            <person name="Cai H."/>
            <person name="Li Q."/>
            <person name="Fang X."/>
            <person name="Li J."/>
            <person name="Curtis N.E."/>
            <person name="Altenburger A."/>
            <person name="Shibata T."/>
            <person name="Feng M."/>
            <person name="Maeda T."/>
            <person name="Schwartz J.A."/>
            <person name="Shigenobu S."/>
            <person name="Lundholm N."/>
            <person name="Nishiyama T."/>
            <person name="Yang H."/>
            <person name="Hasebe M."/>
            <person name="Li S."/>
            <person name="Pierce S.K."/>
            <person name="Wang J."/>
        </authorList>
    </citation>
    <scope>NUCLEOTIDE SEQUENCE [LARGE SCALE GENOMIC DNA]</scope>
    <source>
        <strain evidence="3">EC2010</strain>
        <tissue evidence="3">Whole organism of an adult</tissue>
    </source>
</reference>
<dbReference type="Proteomes" id="UP000271974">
    <property type="component" value="Unassembled WGS sequence"/>
</dbReference>
<keyword evidence="2" id="KW-0472">Membrane</keyword>
<evidence type="ECO:0000256" key="2">
    <source>
        <dbReference type="SAM" id="Phobius"/>
    </source>
</evidence>
<name>A0A3S0ZIH5_ELYCH</name>
<keyword evidence="2" id="KW-1133">Transmembrane helix</keyword>
<accession>A0A3S0ZIH5</accession>
<feature type="compositionally biased region" description="Basic and acidic residues" evidence="1">
    <location>
        <begin position="131"/>
        <end position="144"/>
    </location>
</feature>
<evidence type="ECO:0000256" key="1">
    <source>
        <dbReference type="SAM" id="MobiDB-lite"/>
    </source>
</evidence>
<keyword evidence="2" id="KW-0812">Transmembrane</keyword>
<sequence length="215" mass="22625">MWHVTSGDISHGIPALSRVWQLIKASDSTVNILSNNVEITACLDMSMLTSGVKYKYYHGTIPIPISSSSSSQSPVPGAASTSTSSSSGSSMGLIIGAAVGGLIAIAAISLLVYMCVFKGLWLAMPCSRGKKDAGKVTPHDEKRQGKGQPEVPTDAKATGLTATAITTPGRGYSEQGRWLDTAQSTRSAITPSNLQTDLVLEEQKPRRLPALLLKP</sequence>
<feature type="region of interest" description="Disordered" evidence="1">
    <location>
        <begin position="131"/>
        <end position="157"/>
    </location>
</feature>
<keyword evidence="4" id="KW-1185">Reference proteome</keyword>
<feature type="transmembrane region" description="Helical" evidence="2">
    <location>
        <begin position="93"/>
        <end position="121"/>
    </location>
</feature>
<evidence type="ECO:0000313" key="3">
    <source>
        <dbReference type="EMBL" id="RUS79678.1"/>
    </source>
</evidence>